<protein>
    <submittedName>
        <fullName evidence="1">Uncharacterized protein</fullName>
    </submittedName>
</protein>
<dbReference type="EMBL" id="GBRH01229195">
    <property type="protein sequence ID" value="JAD68700.1"/>
    <property type="molecule type" value="Transcribed_RNA"/>
</dbReference>
<sequence length="34" mass="3863">MMLQKVSSNLSPVSISIQIYFMLSLLRVSNSDLF</sequence>
<reference evidence="1" key="1">
    <citation type="submission" date="2014-09" db="EMBL/GenBank/DDBJ databases">
        <authorList>
            <person name="Magalhaes I.L.F."/>
            <person name="Oliveira U."/>
            <person name="Santos F.R."/>
            <person name="Vidigal T.H.D.A."/>
            <person name="Brescovit A.D."/>
            <person name="Santos A.J."/>
        </authorList>
    </citation>
    <scope>NUCLEOTIDE SEQUENCE</scope>
    <source>
        <tissue evidence="1">Shoot tissue taken approximately 20 cm above the soil surface</tissue>
    </source>
</reference>
<organism evidence="1">
    <name type="scientific">Arundo donax</name>
    <name type="common">Giant reed</name>
    <name type="synonym">Donax arundinaceus</name>
    <dbReference type="NCBI Taxonomy" id="35708"/>
    <lineage>
        <taxon>Eukaryota</taxon>
        <taxon>Viridiplantae</taxon>
        <taxon>Streptophyta</taxon>
        <taxon>Embryophyta</taxon>
        <taxon>Tracheophyta</taxon>
        <taxon>Spermatophyta</taxon>
        <taxon>Magnoliopsida</taxon>
        <taxon>Liliopsida</taxon>
        <taxon>Poales</taxon>
        <taxon>Poaceae</taxon>
        <taxon>PACMAD clade</taxon>
        <taxon>Arundinoideae</taxon>
        <taxon>Arundineae</taxon>
        <taxon>Arundo</taxon>
    </lineage>
</organism>
<evidence type="ECO:0000313" key="1">
    <source>
        <dbReference type="EMBL" id="JAD68700.1"/>
    </source>
</evidence>
<accession>A0A0A9C5N4</accession>
<proteinExistence type="predicted"/>
<reference evidence="1" key="2">
    <citation type="journal article" date="2015" name="Data Brief">
        <title>Shoot transcriptome of the giant reed, Arundo donax.</title>
        <authorList>
            <person name="Barrero R.A."/>
            <person name="Guerrero F.D."/>
            <person name="Moolhuijzen P."/>
            <person name="Goolsby J.A."/>
            <person name="Tidwell J."/>
            <person name="Bellgard S.E."/>
            <person name="Bellgard M.I."/>
        </authorList>
    </citation>
    <scope>NUCLEOTIDE SEQUENCE</scope>
    <source>
        <tissue evidence="1">Shoot tissue taken approximately 20 cm above the soil surface</tissue>
    </source>
</reference>
<name>A0A0A9C5N4_ARUDO</name>
<dbReference type="AlphaFoldDB" id="A0A0A9C5N4"/>